<dbReference type="VEuPathDB" id="FungiDB:ASPSYDRAFT_93213"/>
<dbReference type="OrthoDB" id="5958943at2759"/>
<keyword evidence="2" id="KW-0238">DNA-binding</keyword>
<name>A0A1L9T7E0_9EURO</name>
<evidence type="ECO:0000256" key="3">
    <source>
        <dbReference type="ARBA" id="ARBA00023163"/>
    </source>
</evidence>
<dbReference type="STRING" id="1036612.A0A1L9T7E0"/>
<accession>A0A1L9T7E0</accession>
<dbReference type="InterPro" id="IPR050797">
    <property type="entry name" value="Carb_Metab_Trans_Reg"/>
</dbReference>
<dbReference type="SMART" id="SM00066">
    <property type="entry name" value="GAL4"/>
    <property type="match status" value="1"/>
</dbReference>
<evidence type="ECO:0000313" key="6">
    <source>
        <dbReference type="EMBL" id="OJJ55203.1"/>
    </source>
</evidence>
<evidence type="ECO:0000256" key="4">
    <source>
        <dbReference type="ARBA" id="ARBA00023242"/>
    </source>
</evidence>
<gene>
    <name evidence="6" type="ORF">ASPSYDRAFT_93213</name>
</gene>
<dbReference type="SUPFAM" id="SSF57701">
    <property type="entry name" value="Zn2/Cys6 DNA-binding domain"/>
    <property type="match status" value="1"/>
</dbReference>
<evidence type="ECO:0000313" key="7">
    <source>
        <dbReference type="Proteomes" id="UP000184356"/>
    </source>
</evidence>
<evidence type="ECO:0000256" key="2">
    <source>
        <dbReference type="ARBA" id="ARBA00023125"/>
    </source>
</evidence>
<dbReference type="GeneID" id="63768875"/>
<keyword evidence="1" id="KW-0805">Transcription regulation</keyword>
<evidence type="ECO:0000259" key="5">
    <source>
        <dbReference type="PROSITE" id="PS50048"/>
    </source>
</evidence>
<evidence type="ECO:0000256" key="1">
    <source>
        <dbReference type="ARBA" id="ARBA00023015"/>
    </source>
</evidence>
<dbReference type="RefSeq" id="XP_040699009.1">
    <property type="nucleotide sequence ID" value="XM_040852802.1"/>
</dbReference>
<dbReference type="PROSITE" id="PS50048">
    <property type="entry name" value="ZN2_CY6_FUNGAL_2"/>
    <property type="match status" value="1"/>
</dbReference>
<keyword evidence="3" id="KW-0804">Transcription</keyword>
<dbReference type="AlphaFoldDB" id="A0A1L9T7E0"/>
<protein>
    <recommendedName>
        <fullName evidence="5">Zn(2)-C6 fungal-type domain-containing protein</fullName>
    </recommendedName>
</protein>
<keyword evidence="4" id="KW-0539">Nucleus</keyword>
<organism evidence="6 7">
    <name type="scientific">Aspergillus sydowii CBS 593.65</name>
    <dbReference type="NCBI Taxonomy" id="1036612"/>
    <lineage>
        <taxon>Eukaryota</taxon>
        <taxon>Fungi</taxon>
        <taxon>Dikarya</taxon>
        <taxon>Ascomycota</taxon>
        <taxon>Pezizomycotina</taxon>
        <taxon>Eurotiomycetes</taxon>
        <taxon>Eurotiomycetidae</taxon>
        <taxon>Eurotiales</taxon>
        <taxon>Aspergillaceae</taxon>
        <taxon>Aspergillus</taxon>
        <taxon>Aspergillus subgen. Nidulantes</taxon>
    </lineage>
</organism>
<dbReference type="GO" id="GO:0000981">
    <property type="term" value="F:DNA-binding transcription factor activity, RNA polymerase II-specific"/>
    <property type="evidence" value="ECO:0007669"/>
    <property type="project" value="InterPro"/>
</dbReference>
<sequence length="700" mass="76805">MISRRCQNTSCDPCRRAKRRCFFSLTENPPGEIRCVNCQHHNRSCTFEFAASKTTSKKTRRAGLERENSLLHSPPVEGFNILPQADERAANGLTSEPTTTPNQDVWASWLNMDAGQDNQQNNESTFSDLIDPCLMTEPANITVTRPEDRLTRRTETSPAAVYISQSIVGSSPNSPIYLLNTKVDATILEDRLAHIHNAIVTGSASRFVDFECNLYATAPRYQLDGGGEIPELNTPQASGLPEPAAGAAEKELAVQMPTLSRGGFQMTSLGIVRFLDHFGGLYGNRLSPSGKSLSAKALKAVLRAFSMQWLSAEGESVDSLNNAYHDTWFEARSILHSAQSIKSFRIIYAILLFDGIAIPGKPKSITPHEFLNTGLGHLQYLQGLVNEYCAILGPHSTYSALLEAGLSVVSWAGYIRDIGAALTGSHCCKLPSAVYTKGKPQDIVQTDTLKEVSNSRDLAFRLSSGAAYQELDGNIPAICRRAVANAFHVWRQIIRVKELVLNSPVSLEAETASTIAAVQEFNHTFRPFMNRCIETLEHLSTGSKASSVSITLFWNLSILILAESIIDTTLLSQIQPYRLEAVSSVTETAQRLLSLPPEEAFNLKNGLCADVPIISYHITPSLTATTFEKAIEAMIAIHLAPGSDEHGNESTWQHQLDILMKSLESLDVTIGGQQVTKAAFSSLMRRHGDVLSECWTEFTM</sequence>
<keyword evidence="7" id="KW-1185">Reference proteome</keyword>
<proteinExistence type="predicted"/>
<reference evidence="7" key="1">
    <citation type="journal article" date="2017" name="Genome Biol.">
        <title>Comparative genomics reveals high biological diversity and specific adaptations in the industrially and medically important fungal genus Aspergillus.</title>
        <authorList>
            <person name="de Vries R.P."/>
            <person name="Riley R."/>
            <person name="Wiebenga A."/>
            <person name="Aguilar-Osorio G."/>
            <person name="Amillis S."/>
            <person name="Uchima C.A."/>
            <person name="Anderluh G."/>
            <person name="Asadollahi M."/>
            <person name="Askin M."/>
            <person name="Barry K."/>
            <person name="Battaglia E."/>
            <person name="Bayram O."/>
            <person name="Benocci T."/>
            <person name="Braus-Stromeyer S.A."/>
            <person name="Caldana C."/>
            <person name="Canovas D."/>
            <person name="Cerqueira G.C."/>
            <person name="Chen F."/>
            <person name="Chen W."/>
            <person name="Choi C."/>
            <person name="Clum A."/>
            <person name="Dos Santos R.A."/>
            <person name="Damasio A.R."/>
            <person name="Diallinas G."/>
            <person name="Emri T."/>
            <person name="Fekete E."/>
            <person name="Flipphi M."/>
            <person name="Freyberg S."/>
            <person name="Gallo A."/>
            <person name="Gournas C."/>
            <person name="Habgood R."/>
            <person name="Hainaut M."/>
            <person name="Harispe M.L."/>
            <person name="Henrissat B."/>
            <person name="Hilden K.S."/>
            <person name="Hope R."/>
            <person name="Hossain A."/>
            <person name="Karabika E."/>
            <person name="Karaffa L."/>
            <person name="Karanyi Z."/>
            <person name="Krasevec N."/>
            <person name="Kuo A."/>
            <person name="Kusch H."/>
            <person name="LaButti K."/>
            <person name="Lagendijk E.L."/>
            <person name="Lapidus A."/>
            <person name="Levasseur A."/>
            <person name="Lindquist E."/>
            <person name="Lipzen A."/>
            <person name="Logrieco A.F."/>
            <person name="MacCabe A."/>
            <person name="Maekelae M.R."/>
            <person name="Malavazi I."/>
            <person name="Melin P."/>
            <person name="Meyer V."/>
            <person name="Mielnichuk N."/>
            <person name="Miskei M."/>
            <person name="Molnar A.P."/>
            <person name="Mule G."/>
            <person name="Ngan C.Y."/>
            <person name="Orejas M."/>
            <person name="Orosz E."/>
            <person name="Ouedraogo J.P."/>
            <person name="Overkamp K.M."/>
            <person name="Park H.-S."/>
            <person name="Perrone G."/>
            <person name="Piumi F."/>
            <person name="Punt P.J."/>
            <person name="Ram A.F."/>
            <person name="Ramon A."/>
            <person name="Rauscher S."/>
            <person name="Record E."/>
            <person name="Riano-Pachon D.M."/>
            <person name="Robert V."/>
            <person name="Roehrig J."/>
            <person name="Ruller R."/>
            <person name="Salamov A."/>
            <person name="Salih N.S."/>
            <person name="Samson R.A."/>
            <person name="Sandor E."/>
            <person name="Sanguinetti M."/>
            <person name="Schuetze T."/>
            <person name="Sepcic K."/>
            <person name="Shelest E."/>
            <person name="Sherlock G."/>
            <person name="Sophianopoulou V."/>
            <person name="Squina F.M."/>
            <person name="Sun H."/>
            <person name="Susca A."/>
            <person name="Todd R.B."/>
            <person name="Tsang A."/>
            <person name="Unkles S.E."/>
            <person name="van de Wiele N."/>
            <person name="van Rossen-Uffink D."/>
            <person name="Oliveira J.V."/>
            <person name="Vesth T.C."/>
            <person name="Visser J."/>
            <person name="Yu J.-H."/>
            <person name="Zhou M."/>
            <person name="Andersen M.R."/>
            <person name="Archer D.B."/>
            <person name="Baker S.E."/>
            <person name="Benoit I."/>
            <person name="Brakhage A.A."/>
            <person name="Braus G.H."/>
            <person name="Fischer R."/>
            <person name="Frisvad J.C."/>
            <person name="Goldman G.H."/>
            <person name="Houbraken J."/>
            <person name="Oakley B."/>
            <person name="Pocsi I."/>
            <person name="Scazzocchio C."/>
            <person name="Seiboth B."/>
            <person name="vanKuyk P.A."/>
            <person name="Wortman J."/>
            <person name="Dyer P.S."/>
            <person name="Grigoriev I.V."/>
        </authorList>
    </citation>
    <scope>NUCLEOTIDE SEQUENCE [LARGE SCALE GENOMIC DNA]</scope>
    <source>
        <strain evidence="7">CBS 593.65</strain>
    </source>
</reference>
<dbReference type="EMBL" id="KV878593">
    <property type="protein sequence ID" value="OJJ55203.1"/>
    <property type="molecule type" value="Genomic_DNA"/>
</dbReference>
<dbReference type="Gene3D" id="4.10.240.10">
    <property type="entry name" value="Zn(2)-C6 fungal-type DNA-binding domain"/>
    <property type="match status" value="1"/>
</dbReference>
<dbReference type="InterPro" id="IPR036864">
    <property type="entry name" value="Zn2-C6_fun-type_DNA-bd_sf"/>
</dbReference>
<dbReference type="Proteomes" id="UP000184356">
    <property type="component" value="Unassembled WGS sequence"/>
</dbReference>
<feature type="domain" description="Zn(2)-C6 fungal-type" evidence="5">
    <location>
        <begin position="10"/>
        <end position="47"/>
    </location>
</feature>
<dbReference type="CDD" id="cd00067">
    <property type="entry name" value="GAL4"/>
    <property type="match status" value="1"/>
</dbReference>
<dbReference type="InterPro" id="IPR001138">
    <property type="entry name" value="Zn2Cys6_DnaBD"/>
</dbReference>
<dbReference type="PANTHER" id="PTHR31668">
    <property type="entry name" value="GLUCOSE TRANSPORT TRANSCRIPTION REGULATOR RGT1-RELATED-RELATED"/>
    <property type="match status" value="1"/>
</dbReference>
<dbReference type="GO" id="GO:0008270">
    <property type="term" value="F:zinc ion binding"/>
    <property type="evidence" value="ECO:0007669"/>
    <property type="project" value="InterPro"/>
</dbReference>
<dbReference type="GO" id="GO:0003677">
    <property type="term" value="F:DNA binding"/>
    <property type="evidence" value="ECO:0007669"/>
    <property type="project" value="UniProtKB-KW"/>
</dbReference>